<dbReference type="InterPro" id="IPR036390">
    <property type="entry name" value="WH_DNA-bd_sf"/>
</dbReference>
<evidence type="ECO:0000256" key="2">
    <source>
        <dbReference type="ARBA" id="ARBA00023015"/>
    </source>
</evidence>
<protein>
    <submittedName>
        <fullName evidence="6">LysR family transcriptional regulator</fullName>
    </submittedName>
</protein>
<dbReference type="Gene3D" id="3.40.190.290">
    <property type="match status" value="1"/>
</dbReference>
<name>A0A9X1WIT4_9VIBR</name>
<dbReference type="PANTHER" id="PTHR30126">
    <property type="entry name" value="HTH-TYPE TRANSCRIPTIONAL REGULATOR"/>
    <property type="match status" value="1"/>
</dbReference>
<dbReference type="CDD" id="cd05466">
    <property type="entry name" value="PBP2_LTTR_substrate"/>
    <property type="match status" value="1"/>
</dbReference>
<dbReference type="Pfam" id="PF03466">
    <property type="entry name" value="LysR_substrate"/>
    <property type="match status" value="1"/>
</dbReference>
<keyword evidence="3" id="KW-0238">DNA-binding</keyword>
<organism evidence="6 7">
    <name type="scientific">Vibrio gelatinilyticus</name>
    <dbReference type="NCBI Taxonomy" id="2893468"/>
    <lineage>
        <taxon>Bacteria</taxon>
        <taxon>Pseudomonadati</taxon>
        <taxon>Pseudomonadota</taxon>
        <taxon>Gammaproteobacteria</taxon>
        <taxon>Vibrionales</taxon>
        <taxon>Vibrionaceae</taxon>
        <taxon>Vibrio</taxon>
    </lineage>
</organism>
<dbReference type="InterPro" id="IPR005119">
    <property type="entry name" value="LysR_subst-bd"/>
</dbReference>
<feature type="domain" description="HTH lysR-type" evidence="5">
    <location>
        <begin position="2"/>
        <end position="59"/>
    </location>
</feature>
<dbReference type="InterPro" id="IPR036388">
    <property type="entry name" value="WH-like_DNA-bd_sf"/>
</dbReference>
<dbReference type="Pfam" id="PF00126">
    <property type="entry name" value="HTH_1"/>
    <property type="match status" value="1"/>
</dbReference>
<reference evidence="6" key="1">
    <citation type="submission" date="2021-11" db="EMBL/GenBank/DDBJ databases">
        <title>Vibrio ZSDE26 sp. nov. and Vibrio ZSDZ34 sp. nov., isolated from coastal seawater in Qingdao.</title>
        <authorList>
            <person name="Zhang P."/>
        </authorList>
    </citation>
    <scope>NUCLEOTIDE SEQUENCE</scope>
    <source>
        <strain evidence="6">ZSDZ34</strain>
    </source>
</reference>
<dbReference type="PROSITE" id="PS50931">
    <property type="entry name" value="HTH_LYSR"/>
    <property type="match status" value="1"/>
</dbReference>
<evidence type="ECO:0000259" key="5">
    <source>
        <dbReference type="PROSITE" id="PS50931"/>
    </source>
</evidence>
<dbReference type="PANTHER" id="PTHR30126:SF91">
    <property type="entry name" value="LYSR FAMILY TRANSCRIPTIONAL REGULATOR"/>
    <property type="match status" value="1"/>
</dbReference>
<dbReference type="EMBL" id="JAJNNZ010000008">
    <property type="protein sequence ID" value="MCJ2377474.1"/>
    <property type="molecule type" value="Genomic_DNA"/>
</dbReference>
<evidence type="ECO:0000256" key="4">
    <source>
        <dbReference type="ARBA" id="ARBA00023163"/>
    </source>
</evidence>
<dbReference type="GO" id="GO:0003700">
    <property type="term" value="F:DNA-binding transcription factor activity"/>
    <property type="evidence" value="ECO:0007669"/>
    <property type="project" value="InterPro"/>
</dbReference>
<dbReference type="Gene3D" id="1.10.10.10">
    <property type="entry name" value="Winged helix-like DNA-binding domain superfamily/Winged helix DNA-binding domain"/>
    <property type="match status" value="1"/>
</dbReference>
<dbReference type="RefSeq" id="WP_244357461.1">
    <property type="nucleotide sequence ID" value="NZ_JAJNNZ010000008.1"/>
</dbReference>
<sequence length="292" mass="32061">MLNIEHLALFISSVEKGSFTAAAKEHGKSLSTVSSAISGLEDKLGLELFDRTSKYPVLNEHGRAIYPVACNLLFQNDKIISIANSFLSGIEDSITIGVDQVVPIELVEHGLILLANEYPNINLSIMRGSLSDLRVALSEEKVQCIVVLSEGTAGDNYEFVHFTNFEIVGICSPESSLSGTKIVSMSTLASHRQICCKAMFENPGYQQFLIGFETWDVDDFEGVVRLVELDLGWALIPKVVAEKYVAQGTINLLETSEISRTSNVLSAEVRFPSNLIRRPALSFLISKLTQMV</sequence>
<keyword evidence="7" id="KW-1185">Reference proteome</keyword>
<dbReference type="GO" id="GO:0000976">
    <property type="term" value="F:transcription cis-regulatory region binding"/>
    <property type="evidence" value="ECO:0007669"/>
    <property type="project" value="TreeGrafter"/>
</dbReference>
<gene>
    <name evidence="6" type="ORF">LNL84_11590</name>
</gene>
<dbReference type="AlphaFoldDB" id="A0A9X1WIT4"/>
<evidence type="ECO:0000256" key="3">
    <source>
        <dbReference type="ARBA" id="ARBA00023125"/>
    </source>
</evidence>
<evidence type="ECO:0000256" key="1">
    <source>
        <dbReference type="ARBA" id="ARBA00009437"/>
    </source>
</evidence>
<comment type="caution">
    <text evidence="6">The sequence shown here is derived from an EMBL/GenBank/DDBJ whole genome shotgun (WGS) entry which is preliminary data.</text>
</comment>
<dbReference type="SUPFAM" id="SSF53850">
    <property type="entry name" value="Periplasmic binding protein-like II"/>
    <property type="match status" value="1"/>
</dbReference>
<dbReference type="SUPFAM" id="SSF46785">
    <property type="entry name" value="Winged helix' DNA-binding domain"/>
    <property type="match status" value="1"/>
</dbReference>
<keyword evidence="4" id="KW-0804">Transcription</keyword>
<evidence type="ECO:0000313" key="7">
    <source>
        <dbReference type="Proteomes" id="UP001139488"/>
    </source>
</evidence>
<accession>A0A9X1WIT4</accession>
<comment type="similarity">
    <text evidence="1">Belongs to the LysR transcriptional regulatory family.</text>
</comment>
<evidence type="ECO:0000313" key="6">
    <source>
        <dbReference type="EMBL" id="MCJ2377474.1"/>
    </source>
</evidence>
<dbReference type="Proteomes" id="UP001139488">
    <property type="component" value="Unassembled WGS sequence"/>
</dbReference>
<keyword evidence="2" id="KW-0805">Transcription regulation</keyword>
<dbReference type="InterPro" id="IPR000847">
    <property type="entry name" value="LysR_HTH_N"/>
</dbReference>
<proteinExistence type="inferred from homology"/>